<sequence>MTASIKTTAVFLRPFQLPSFNETLPPGEYEIETRLPEPLDRIDPGTWTTSVLVRLQPRSTHPRLARTLTVPLADLEHAVARDKLTGKALADFFLEEMLTDPMTRLVMLADGVAESDLRDLYTLRSDRGPSGRPDPSRSKGPGGGTTARDSGPSPGAARPGTGE</sequence>
<accession>A0A1N6EPN5</accession>
<evidence type="ECO:0000313" key="2">
    <source>
        <dbReference type="EMBL" id="SIN84940.1"/>
    </source>
</evidence>
<dbReference type="Proteomes" id="UP000184932">
    <property type="component" value="Unassembled WGS sequence"/>
</dbReference>
<gene>
    <name evidence="2" type="ORF">SAMN05444002_0987</name>
</gene>
<feature type="region of interest" description="Disordered" evidence="1">
    <location>
        <begin position="121"/>
        <end position="163"/>
    </location>
</feature>
<name>A0A1N6EPN5_9RHOB</name>
<proteinExistence type="predicted"/>
<dbReference type="RefSeq" id="WP_074255102.1">
    <property type="nucleotide sequence ID" value="NZ_FSRL01000001.1"/>
</dbReference>
<reference evidence="3" key="1">
    <citation type="submission" date="2016-11" db="EMBL/GenBank/DDBJ databases">
        <authorList>
            <person name="Varghese N."/>
            <person name="Submissions S."/>
        </authorList>
    </citation>
    <scope>NUCLEOTIDE SEQUENCE [LARGE SCALE GENOMIC DNA]</scope>
    <source>
        <strain evidence="3">DSM 29440</strain>
    </source>
</reference>
<dbReference type="AlphaFoldDB" id="A0A1N6EPN5"/>
<feature type="compositionally biased region" description="Basic and acidic residues" evidence="1">
    <location>
        <begin position="121"/>
        <end position="137"/>
    </location>
</feature>
<dbReference type="EMBL" id="FSRL01000001">
    <property type="protein sequence ID" value="SIN84940.1"/>
    <property type="molecule type" value="Genomic_DNA"/>
</dbReference>
<protein>
    <submittedName>
        <fullName evidence="2">Uncharacterized protein</fullName>
    </submittedName>
</protein>
<evidence type="ECO:0000313" key="3">
    <source>
        <dbReference type="Proteomes" id="UP000184932"/>
    </source>
</evidence>
<keyword evidence="3" id="KW-1185">Reference proteome</keyword>
<organism evidence="2 3">
    <name type="scientific">Vannielia litorea</name>
    <dbReference type="NCBI Taxonomy" id="1217970"/>
    <lineage>
        <taxon>Bacteria</taxon>
        <taxon>Pseudomonadati</taxon>
        <taxon>Pseudomonadota</taxon>
        <taxon>Alphaproteobacteria</taxon>
        <taxon>Rhodobacterales</taxon>
        <taxon>Paracoccaceae</taxon>
        <taxon>Vannielia</taxon>
    </lineage>
</organism>
<evidence type="ECO:0000256" key="1">
    <source>
        <dbReference type="SAM" id="MobiDB-lite"/>
    </source>
</evidence>
<dbReference type="STRING" id="1217970.SAMN05444002_0987"/>